<evidence type="ECO:0000313" key="1">
    <source>
        <dbReference type="EMBL" id="OQA54350.1"/>
    </source>
</evidence>
<dbReference type="SUPFAM" id="SSF143100">
    <property type="entry name" value="TTHA1013/TTHA0281-like"/>
    <property type="match status" value="1"/>
</dbReference>
<gene>
    <name evidence="1" type="ORF">BWY41_02180</name>
</gene>
<protein>
    <recommendedName>
        <fullName evidence="2">HicB-like antitoxin of toxin-antitoxin system domain-containing protein</fullName>
    </recommendedName>
</protein>
<dbReference type="EMBL" id="MWBQ01000218">
    <property type="protein sequence ID" value="OQA54350.1"/>
    <property type="molecule type" value="Genomic_DNA"/>
</dbReference>
<evidence type="ECO:0008006" key="2">
    <source>
        <dbReference type="Google" id="ProtNLM"/>
    </source>
</evidence>
<dbReference type="AlphaFoldDB" id="A0A1V5SII5"/>
<dbReference type="Proteomes" id="UP000485569">
    <property type="component" value="Unassembled WGS sequence"/>
</dbReference>
<name>A0A1V5SII5_9BACT</name>
<sequence length="86" mass="10119">MGYWAVVEKRENGFWAFFPDIVEVEVRSKTIEEIKVLLKESLAERLQFLNQTDKPQPVARFNPTVQTTNPKKISPNVFEFLYIKTE</sequence>
<reference evidence="1" key="1">
    <citation type="submission" date="2017-02" db="EMBL/GenBank/DDBJ databases">
        <title>Delving into the versatile metabolic prowess of the omnipresent phylum Bacteroidetes.</title>
        <authorList>
            <person name="Nobu M.K."/>
            <person name="Mei R."/>
            <person name="Narihiro T."/>
            <person name="Kuroda K."/>
            <person name="Liu W.-T."/>
        </authorList>
    </citation>
    <scope>NUCLEOTIDE SEQUENCE</scope>
    <source>
        <strain evidence="1">ADurb.Bin276</strain>
    </source>
</reference>
<accession>A0A1V5SII5</accession>
<dbReference type="Gene3D" id="3.30.160.250">
    <property type="match status" value="1"/>
</dbReference>
<proteinExistence type="predicted"/>
<organism evidence="1">
    <name type="scientific">Candidatus Atribacter allofermentans</name>
    <dbReference type="NCBI Taxonomy" id="1852833"/>
    <lineage>
        <taxon>Bacteria</taxon>
        <taxon>Pseudomonadati</taxon>
        <taxon>Atribacterota</taxon>
        <taxon>Atribacteria</taxon>
        <taxon>Atribacterales</taxon>
        <taxon>Atribacteraceae</taxon>
        <taxon>Atribacter</taxon>
    </lineage>
</organism>
<dbReference type="InterPro" id="IPR035069">
    <property type="entry name" value="TTHA1013/TTHA0281-like"/>
</dbReference>
<comment type="caution">
    <text evidence="1">The sequence shown here is derived from an EMBL/GenBank/DDBJ whole genome shotgun (WGS) entry which is preliminary data.</text>
</comment>